<dbReference type="EMBL" id="JACJHX010000001">
    <property type="protein sequence ID" value="MBA9025171.1"/>
    <property type="molecule type" value="Genomic_DNA"/>
</dbReference>
<dbReference type="PANTHER" id="PTHR21600">
    <property type="entry name" value="MITOCHONDRIAL RNA PSEUDOURIDINE SYNTHASE"/>
    <property type="match status" value="1"/>
</dbReference>
<evidence type="ECO:0000256" key="1">
    <source>
        <dbReference type="ARBA" id="ARBA00000073"/>
    </source>
</evidence>
<comment type="similarity">
    <text evidence="2 3">Belongs to the pseudouridine synthase RluA family.</text>
</comment>
<dbReference type="NCBIfam" id="TIGR00005">
    <property type="entry name" value="rluA_subfam"/>
    <property type="match status" value="1"/>
</dbReference>
<feature type="domain" description="Pseudouridine synthase RsuA/RluA-like" evidence="4">
    <location>
        <begin position="96"/>
        <end position="245"/>
    </location>
</feature>
<dbReference type="RefSeq" id="WP_182501405.1">
    <property type="nucleotide sequence ID" value="NZ_JACJHX010000001.1"/>
</dbReference>
<dbReference type="SUPFAM" id="SSF55120">
    <property type="entry name" value="Pseudouridine synthase"/>
    <property type="match status" value="1"/>
</dbReference>
<evidence type="ECO:0000259" key="4">
    <source>
        <dbReference type="Pfam" id="PF00849"/>
    </source>
</evidence>
<keyword evidence="6" id="KW-1185">Reference proteome</keyword>
<name>A0ABR6CJC2_9BACI</name>
<dbReference type="PROSITE" id="PS01129">
    <property type="entry name" value="PSI_RLU"/>
    <property type="match status" value="1"/>
</dbReference>
<dbReference type="InterPro" id="IPR050188">
    <property type="entry name" value="RluA_PseudoU_synthase"/>
</dbReference>
<dbReference type="InterPro" id="IPR020103">
    <property type="entry name" value="PsdUridine_synth_cat_dom_sf"/>
</dbReference>
<sequence>MSNKIGSPFRLNWNVGKSDAGKLLRIFLEEQGISKRALTAIKFDGGKLSVNKEEVTVRYVLKMGDRVTAEFPLEAGSKGLLPEKMPLQIIFEDEYVMVLVKSANMNTIPSREHPTGSLANGLLSYYQKHKIAATVHVVTRLDRDTSGLILVAKHRHIHHLLSEQQKAGRVCRSYEAIVEGDFQEKQGNIEAPIGRKETSIIEREVREDGQYACTKFKVLQSGENYTHLSLQLLTGRTHQIRVHMAYIGHPLCGDDLYGGQLDRISRQALHCCHLTFIHPVTGITLTFHEKPPADFQQLLTHIY</sequence>
<evidence type="ECO:0000313" key="6">
    <source>
        <dbReference type="Proteomes" id="UP000626697"/>
    </source>
</evidence>
<comment type="function">
    <text evidence="3">Responsible for synthesis of pseudouridine from uracil.</text>
</comment>
<dbReference type="InterPro" id="IPR006145">
    <property type="entry name" value="PsdUridine_synth_RsuA/RluA"/>
</dbReference>
<dbReference type="InterPro" id="IPR006224">
    <property type="entry name" value="PsdUridine_synth_RluA-like_CS"/>
</dbReference>
<dbReference type="GO" id="GO:0160140">
    <property type="term" value="F:23S rRNA pseudouridine(1911/1915/1917) synthase activity"/>
    <property type="evidence" value="ECO:0007669"/>
    <property type="project" value="UniProtKB-EC"/>
</dbReference>
<reference evidence="5 6" key="1">
    <citation type="submission" date="2020-08" db="EMBL/GenBank/DDBJ databases">
        <title>Genomic Encyclopedia of Type Strains, Phase IV (KMG-IV): sequencing the most valuable type-strain genomes for metagenomic binning, comparative biology and taxonomic classification.</title>
        <authorList>
            <person name="Goeker M."/>
        </authorList>
    </citation>
    <scope>NUCLEOTIDE SEQUENCE [LARGE SCALE GENOMIC DNA]</scope>
    <source>
        <strain evidence="5 6">DSM 105481</strain>
    </source>
</reference>
<organism evidence="5 6">
    <name type="scientific">Peribacillus huizhouensis</name>
    <dbReference type="NCBI Taxonomy" id="1501239"/>
    <lineage>
        <taxon>Bacteria</taxon>
        <taxon>Bacillati</taxon>
        <taxon>Bacillota</taxon>
        <taxon>Bacilli</taxon>
        <taxon>Bacillales</taxon>
        <taxon>Bacillaceae</taxon>
        <taxon>Peribacillus</taxon>
    </lineage>
</organism>
<evidence type="ECO:0000256" key="3">
    <source>
        <dbReference type="RuleBase" id="RU362028"/>
    </source>
</evidence>
<dbReference type="EC" id="5.4.99.-" evidence="3"/>
<dbReference type="CDD" id="cd02869">
    <property type="entry name" value="PseudoU_synth_RluA_like"/>
    <property type="match status" value="1"/>
</dbReference>
<evidence type="ECO:0000313" key="5">
    <source>
        <dbReference type="EMBL" id="MBA9025171.1"/>
    </source>
</evidence>
<protein>
    <recommendedName>
        <fullName evidence="3">Pseudouridine synthase</fullName>
        <ecNumber evidence="3">5.4.99.-</ecNumber>
    </recommendedName>
</protein>
<proteinExistence type="inferred from homology"/>
<keyword evidence="3 5" id="KW-0413">Isomerase</keyword>
<gene>
    <name evidence="5" type="ORF">HNP81_000453</name>
</gene>
<evidence type="ECO:0000256" key="2">
    <source>
        <dbReference type="ARBA" id="ARBA00010876"/>
    </source>
</evidence>
<accession>A0ABR6CJC2</accession>
<dbReference type="Proteomes" id="UP000626697">
    <property type="component" value="Unassembled WGS sequence"/>
</dbReference>
<dbReference type="InterPro" id="IPR006225">
    <property type="entry name" value="PsdUridine_synth_RluC/D"/>
</dbReference>
<comment type="caution">
    <text evidence="5">The sequence shown here is derived from an EMBL/GenBank/DDBJ whole genome shotgun (WGS) entry which is preliminary data.</text>
</comment>
<dbReference type="PANTHER" id="PTHR21600:SF35">
    <property type="entry name" value="PSEUDOURIDINE SYNTHASE"/>
    <property type="match status" value="1"/>
</dbReference>
<dbReference type="Gene3D" id="3.30.2350.10">
    <property type="entry name" value="Pseudouridine synthase"/>
    <property type="match status" value="1"/>
</dbReference>
<dbReference type="Pfam" id="PF00849">
    <property type="entry name" value="PseudoU_synth_2"/>
    <property type="match status" value="1"/>
</dbReference>
<comment type="catalytic activity">
    <reaction evidence="1 3">
        <text>a uridine in RNA = a pseudouridine in RNA</text>
        <dbReference type="Rhea" id="RHEA:48348"/>
        <dbReference type="Rhea" id="RHEA-COMP:12068"/>
        <dbReference type="Rhea" id="RHEA-COMP:12069"/>
        <dbReference type="ChEBI" id="CHEBI:65314"/>
        <dbReference type="ChEBI" id="CHEBI:65315"/>
    </reaction>
</comment>